<sequence length="507" mass="54994">MRKPWFTCMWLALVSLPAYAGVPAESFQLLEPVHDGAGHALELKAPDGRLVPVARPYHGPLESRVRAVLASGVAEMLPAIDAQVRRVGSHPASCPSLGNGIAIYISDEDGGFARKDLYVERAPGRPAFCQDYFIDITLDRASLEDGLFEEVLAHEYGHVLLRRLLGPVPPTPSRQPHSVFTVTDPVTAFDEGFGIQMQPLAARMTVTPGFRARVEGRSAASAADLWLSRRETWVRETAVPHNDFVFAPAPPGENGDAYARWLAAETSLPADPCHLKSGDQMMASEGVAATFLYRLLDVGADSKAVAHRYAQLVQVLAHVGKWPAQAPLVALVRAWGEVYPGEKDDVTRLFLDVTYGATASMALHDQAEQLSCIGARGALTGFVPALKAYRRALAKLDARVAAGQTALDAALGPSLWLADPDVRIAEQPWSVERKLPLVVDLNTADEPALRLLLGDRLLAAKLARARRQGPFASLDDASRRAALDGDQQALLQHLASLYRALPDFVRR</sequence>
<protein>
    <recommendedName>
        <fullName evidence="4">Peptidase M48 domain-containing protein</fullName>
    </recommendedName>
</protein>
<accession>A0A160MYH1</accession>
<dbReference type="KEGG" id="dtx:ATSB10_03940"/>
<keyword evidence="1" id="KW-0732">Signal</keyword>
<name>A0A160MYH1_9GAMM</name>
<evidence type="ECO:0000256" key="1">
    <source>
        <dbReference type="SAM" id="SignalP"/>
    </source>
</evidence>
<feature type="signal peptide" evidence="1">
    <location>
        <begin position="1"/>
        <end position="20"/>
    </location>
</feature>
<dbReference type="Proteomes" id="UP000077255">
    <property type="component" value="Chromosome"/>
</dbReference>
<feature type="chain" id="PRO_5007818415" description="Peptidase M48 domain-containing protein" evidence="1">
    <location>
        <begin position="21"/>
        <end position="507"/>
    </location>
</feature>
<dbReference type="EMBL" id="CP014841">
    <property type="protein sequence ID" value="AND67848.1"/>
    <property type="molecule type" value="Genomic_DNA"/>
</dbReference>
<dbReference type="AlphaFoldDB" id="A0A160MYH1"/>
<dbReference type="PATRIC" id="fig|445710.3.peg.393"/>
<evidence type="ECO:0000313" key="3">
    <source>
        <dbReference type="Proteomes" id="UP000077255"/>
    </source>
</evidence>
<gene>
    <name evidence="2" type="ORF">ATSB10_03940</name>
</gene>
<evidence type="ECO:0000313" key="2">
    <source>
        <dbReference type="EMBL" id="AND67848.1"/>
    </source>
</evidence>
<proteinExistence type="predicted"/>
<keyword evidence="3" id="KW-1185">Reference proteome</keyword>
<reference evidence="2 3" key="1">
    <citation type="submission" date="2016-02" db="EMBL/GenBank/DDBJ databases">
        <title>Complete genome sequencing and analysis of ATSB10, Dyella thiooxydans isolated from rhizosphere soil of sunflower (Helianthus annuus L.).</title>
        <authorList>
            <person name="Lee Y."/>
            <person name="Hwangbo K."/>
            <person name="Chung H."/>
            <person name="Yoo J."/>
            <person name="Kim K.Y."/>
            <person name="Sa T.M."/>
            <person name="Um Y."/>
            <person name="Madhaiyan M."/>
        </authorList>
    </citation>
    <scope>NUCLEOTIDE SEQUENCE [LARGE SCALE GENOMIC DNA]</scope>
    <source>
        <strain evidence="2 3">ATSB10</strain>
    </source>
</reference>
<evidence type="ECO:0008006" key="4">
    <source>
        <dbReference type="Google" id="ProtNLM"/>
    </source>
</evidence>
<organism evidence="2 3">
    <name type="scientific">Dyella thiooxydans</name>
    <dbReference type="NCBI Taxonomy" id="445710"/>
    <lineage>
        <taxon>Bacteria</taxon>
        <taxon>Pseudomonadati</taxon>
        <taxon>Pseudomonadota</taxon>
        <taxon>Gammaproteobacteria</taxon>
        <taxon>Lysobacterales</taxon>
        <taxon>Rhodanobacteraceae</taxon>
        <taxon>Dyella</taxon>
    </lineage>
</organism>